<protein>
    <submittedName>
        <fullName evidence="7">Lysoplasmalogenase</fullName>
    </submittedName>
</protein>
<evidence type="ECO:0000256" key="1">
    <source>
        <dbReference type="ARBA" id="ARBA00004141"/>
    </source>
</evidence>
<feature type="transmembrane region" description="Helical" evidence="6">
    <location>
        <begin position="124"/>
        <end position="140"/>
    </location>
</feature>
<evidence type="ECO:0000256" key="6">
    <source>
        <dbReference type="SAM" id="Phobius"/>
    </source>
</evidence>
<proteinExistence type="inferred from homology"/>
<dbReference type="PANTHER" id="PTHR31885">
    <property type="entry name" value="GH04784P"/>
    <property type="match status" value="1"/>
</dbReference>
<keyword evidence="4 6" id="KW-1133">Transmembrane helix</keyword>
<feature type="transmembrane region" description="Helical" evidence="6">
    <location>
        <begin position="177"/>
        <end position="194"/>
    </location>
</feature>
<keyword evidence="5 6" id="KW-0472">Membrane</keyword>
<reference evidence="8" key="1">
    <citation type="journal article" date="2019" name="Int. J. Syst. Evol. Microbiol.">
        <title>The Global Catalogue of Microorganisms (GCM) 10K type strain sequencing project: providing services to taxonomists for standard genome sequencing and annotation.</title>
        <authorList>
            <consortium name="The Broad Institute Genomics Platform"/>
            <consortium name="The Broad Institute Genome Sequencing Center for Infectious Disease"/>
            <person name="Wu L."/>
            <person name="Ma J."/>
        </authorList>
    </citation>
    <scope>NUCLEOTIDE SEQUENCE [LARGE SCALE GENOMIC DNA]</scope>
    <source>
        <strain evidence="8">CGMCC 4.7289</strain>
    </source>
</reference>
<evidence type="ECO:0000313" key="8">
    <source>
        <dbReference type="Proteomes" id="UP001595816"/>
    </source>
</evidence>
<dbReference type="Proteomes" id="UP001595816">
    <property type="component" value="Unassembled WGS sequence"/>
</dbReference>
<dbReference type="RefSeq" id="WP_253756377.1">
    <property type="nucleotide sequence ID" value="NZ_JAMZDZ010000001.1"/>
</dbReference>
<comment type="caution">
    <text evidence="7">The sequence shown here is derived from an EMBL/GenBank/DDBJ whole genome shotgun (WGS) entry which is preliminary data.</text>
</comment>
<evidence type="ECO:0000256" key="5">
    <source>
        <dbReference type="ARBA" id="ARBA00023136"/>
    </source>
</evidence>
<feature type="transmembrane region" description="Helical" evidence="6">
    <location>
        <begin position="147"/>
        <end position="165"/>
    </location>
</feature>
<dbReference type="PANTHER" id="PTHR31885:SF6">
    <property type="entry name" value="GH04784P"/>
    <property type="match status" value="1"/>
</dbReference>
<comment type="similarity">
    <text evidence="2">Belongs to the TMEM86 family.</text>
</comment>
<sequence length="210" mass="22216">MILALYAVLAVTHIVVSAFDVTWAEWATKPLLMPLLALYVVLRRGPRPVVAALLLSAAGDVALQFSGPDVLFLVGMGFFGAAHVCYIAYFVRRGTFAGKAWIAGVYAVVWVGLIAWLWPDLGALQIPVAAYSLLLFTTGATSARLGLRAGLGGAFFVLSDTLIAVGLADHDLPGPDVWVMVTYALAQVLLATAATRTDPSHKVSAMDNSS</sequence>
<evidence type="ECO:0000313" key="7">
    <source>
        <dbReference type="EMBL" id="MFC4135408.1"/>
    </source>
</evidence>
<accession>A0ABV8LYJ2</accession>
<dbReference type="Pfam" id="PF07947">
    <property type="entry name" value="YhhN"/>
    <property type="match status" value="1"/>
</dbReference>
<feature type="transmembrane region" description="Helical" evidence="6">
    <location>
        <begin position="100"/>
        <end position="118"/>
    </location>
</feature>
<dbReference type="EMBL" id="JBHSAY010000021">
    <property type="protein sequence ID" value="MFC4135408.1"/>
    <property type="molecule type" value="Genomic_DNA"/>
</dbReference>
<feature type="transmembrane region" description="Helical" evidence="6">
    <location>
        <begin position="71"/>
        <end position="91"/>
    </location>
</feature>
<name>A0ABV8LYJ2_9ACTN</name>
<gene>
    <name evidence="7" type="ORF">ACFOZ4_32755</name>
</gene>
<evidence type="ECO:0000256" key="2">
    <source>
        <dbReference type="ARBA" id="ARBA00007375"/>
    </source>
</evidence>
<evidence type="ECO:0000256" key="4">
    <source>
        <dbReference type="ARBA" id="ARBA00022989"/>
    </source>
</evidence>
<keyword evidence="3 6" id="KW-0812">Transmembrane</keyword>
<comment type="subcellular location">
    <subcellularLocation>
        <location evidence="1">Membrane</location>
        <topology evidence="1">Multi-pass membrane protein</topology>
    </subcellularLocation>
</comment>
<dbReference type="InterPro" id="IPR012506">
    <property type="entry name" value="TMEM86B-like"/>
</dbReference>
<organism evidence="7 8">
    <name type="scientific">Hamadaea flava</name>
    <dbReference type="NCBI Taxonomy" id="1742688"/>
    <lineage>
        <taxon>Bacteria</taxon>
        <taxon>Bacillati</taxon>
        <taxon>Actinomycetota</taxon>
        <taxon>Actinomycetes</taxon>
        <taxon>Micromonosporales</taxon>
        <taxon>Micromonosporaceae</taxon>
        <taxon>Hamadaea</taxon>
    </lineage>
</organism>
<evidence type="ECO:0000256" key="3">
    <source>
        <dbReference type="ARBA" id="ARBA00022692"/>
    </source>
</evidence>
<keyword evidence="8" id="KW-1185">Reference proteome</keyword>